<dbReference type="InterPro" id="IPR012312">
    <property type="entry name" value="Hemerythrin-like"/>
</dbReference>
<evidence type="ECO:0000313" key="2">
    <source>
        <dbReference type="EMBL" id="QID17213.1"/>
    </source>
</evidence>
<sequence length="180" mass="20524">MTESLIPIAPDLDEPLEILVACHGRMAAQLETLDRLVRWLPEHGADEDARRAATNVMRYFDTAAVNHHRDEEEDVFPLLLERCPPAARMRIRKLVAWVKDDHRALESAWAELRAFLTDIAEGRQAVLDADEVANFSAHYLNHIDREDNELFPFAVNVLTADDLKQLSKSMRARRTTTRAG</sequence>
<dbReference type="AlphaFoldDB" id="A0A6C1B1H3"/>
<keyword evidence="3" id="KW-1185">Reference proteome</keyword>
<dbReference type="EMBL" id="CP048836">
    <property type="protein sequence ID" value="QID17213.1"/>
    <property type="molecule type" value="Genomic_DNA"/>
</dbReference>
<protein>
    <submittedName>
        <fullName evidence="2">Hemerythrin domain-containing protein</fullName>
    </submittedName>
</protein>
<gene>
    <name evidence="2" type="ORF">G3580_05880</name>
</gene>
<name>A0A6C1B1H3_9RHOO</name>
<dbReference type="KEGG" id="azq:G3580_05880"/>
<dbReference type="PANTHER" id="PTHR39966:SF3">
    <property type="entry name" value="DUF438 DOMAIN-CONTAINING PROTEIN"/>
    <property type="match status" value="1"/>
</dbReference>
<dbReference type="Pfam" id="PF01814">
    <property type="entry name" value="Hemerythrin"/>
    <property type="match status" value="1"/>
</dbReference>
<evidence type="ECO:0000313" key="3">
    <source>
        <dbReference type="Proteomes" id="UP000501991"/>
    </source>
</evidence>
<dbReference type="PANTHER" id="PTHR39966">
    <property type="entry name" value="BLL2471 PROTEIN-RELATED"/>
    <property type="match status" value="1"/>
</dbReference>
<dbReference type="CDD" id="cd12108">
    <property type="entry name" value="Hr-like"/>
    <property type="match status" value="1"/>
</dbReference>
<dbReference type="RefSeq" id="WP_173764378.1">
    <property type="nucleotide sequence ID" value="NZ_CP048836.1"/>
</dbReference>
<evidence type="ECO:0000259" key="1">
    <source>
        <dbReference type="Pfam" id="PF01814"/>
    </source>
</evidence>
<feature type="domain" description="Hemerythrin-like" evidence="1">
    <location>
        <begin position="15"/>
        <end position="154"/>
    </location>
</feature>
<dbReference type="Proteomes" id="UP000501991">
    <property type="component" value="Chromosome"/>
</dbReference>
<reference evidence="2 3" key="1">
    <citation type="submission" date="2020-02" db="EMBL/GenBank/DDBJ databases">
        <title>Nitrogenibacter mangrovi gen. nov., sp. nov. isolated from mangrove sediment, a denitrifying betaproteobacterium.</title>
        <authorList>
            <person name="Liao H."/>
            <person name="Tian Y."/>
        </authorList>
    </citation>
    <scope>NUCLEOTIDE SEQUENCE [LARGE SCALE GENOMIC DNA]</scope>
    <source>
        <strain evidence="2 3">M9-3-2</strain>
    </source>
</reference>
<organism evidence="2 3">
    <name type="scientific">Nitrogeniibacter mangrovi</name>
    <dbReference type="NCBI Taxonomy" id="2016596"/>
    <lineage>
        <taxon>Bacteria</taxon>
        <taxon>Pseudomonadati</taxon>
        <taxon>Pseudomonadota</taxon>
        <taxon>Betaproteobacteria</taxon>
        <taxon>Rhodocyclales</taxon>
        <taxon>Zoogloeaceae</taxon>
        <taxon>Nitrogeniibacter</taxon>
    </lineage>
</organism>
<dbReference type="GO" id="GO:0005886">
    <property type="term" value="C:plasma membrane"/>
    <property type="evidence" value="ECO:0007669"/>
    <property type="project" value="TreeGrafter"/>
</dbReference>
<dbReference type="Gene3D" id="1.20.120.520">
    <property type="entry name" value="nmb1532 protein domain like"/>
    <property type="match status" value="1"/>
</dbReference>
<proteinExistence type="predicted"/>
<accession>A0A6C1B1H3</accession>